<accession>A0A1A9V021</accession>
<keyword evidence="2" id="KW-1185">Reference proteome</keyword>
<name>A0A1A9V021_GLOAU</name>
<dbReference type="VEuPathDB" id="VectorBase:GAUT021358"/>
<dbReference type="EnsemblMetazoa" id="GAUT021358-RA">
    <property type="protein sequence ID" value="GAUT021358-PA"/>
    <property type="gene ID" value="GAUT021358"/>
</dbReference>
<organism evidence="1 2">
    <name type="scientific">Glossina austeni</name>
    <name type="common">Savannah tsetse fly</name>
    <dbReference type="NCBI Taxonomy" id="7395"/>
    <lineage>
        <taxon>Eukaryota</taxon>
        <taxon>Metazoa</taxon>
        <taxon>Ecdysozoa</taxon>
        <taxon>Arthropoda</taxon>
        <taxon>Hexapoda</taxon>
        <taxon>Insecta</taxon>
        <taxon>Pterygota</taxon>
        <taxon>Neoptera</taxon>
        <taxon>Endopterygota</taxon>
        <taxon>Diptera</taxon>
        <taxon>Brachycera</taxon>
        <taxon>Muscomorpha</taxon>
        <taxon>Hippoboscoidea</taxon>
        <taxon>Glossinidae</taxon>
        <taxon>Glossina</taxon>
    </lineage>
</organism>
<proteinExistence type="predicted"/>
<evidence type="ECO:0000313" key="2">
    <source>
        <dbReference type="Proteomes" id="UP000078200"/>
    </source>
</evidence>
<protein>
    <submittedName>
        <fullName evidence="1">Uncharacterized protein</fullName>
    </submittedName>
</protein>
<dbReference type="Proteomes" id="UP000078200">
    <property type="component" value="Unassembled WGS sequence"/>
</dbReference>
<sequence length="78" mass="8917">MKNNVAPPEKLEKLIVPYLTINYGLNKDNNHNNYNNNYGSLNILKRPVKSADIYVDATVDLMRHIELSITTVIAFSRL</sequence>
<reference evidence="1" key="1">
    <citation type="submission" date="2020-05" db="UniProtKB">
        <authorList>
            <consortium name="EnsemblMetazoa"/>
        </authorList>
    </citation>
    <scope>IDENTIFICATION</scope>
    <source>
        <strain evidence="1">TTRI</strain>
    </source>
</reference>
<dbReference type="AlphaFoldDB" id="A0A1A9V021"/>
<evidence type="ECO:0000313" key="1">
    <source>
        <dbReference type="EnsemblMetazoa" id="GAUT021358-PA"/>
    </source>
</evidence>